<comment type="subcellular location">
    <subcellularLocation>
        <location evidence="1">Nucleus</location>
    </subcellularLocation>
</comment>
<evidence type="ECO:0000256" key="2">
    <source>
        <dbReference type="ARBA" id="ARBA00022574"/>
    </source>
</evidence>
<keyword evidence="3" id="KW-0819">tRNA processing</keyword>
<evidence type="ECO:0000313" key="6">
    <source>
        <dbReference type="EMBL" id="KAK8878502.1"/>
    </source>
</evidence>
<accession>A0ABR2JKR5</accession>
<dbReference type="InterPro" id="IPR028884">
    <property type="entry name" value="Trm82"/>
</dbReference>
<name>A0ABR2JKR5_9EUKA</name>
<evidence type="ECO:0000256" key="5">
    <source>
        <dbReference type="ARBA" id="ARBA00023242"/>
    </source>
</evidence>
<protein>
    <submittedName>
        <fullName evidence="6">tRNA (Guanine-N(7)-)-methyltransferase non-catalytic subunit trm82</fullName>
    </submittedName>
</protein>
<reference evidence="6 7" key="1">
    <citation type="submission" date="2024-04" db="EMBL/GenBank/DDBJ databases">
        <title>Tritrichomonas musculus Genome.</title>
        <authorList>
            <person name="Alves-Ferreira E."/>
            <person name="Grigg M."/>
            <person name="Lorenzi H."/>
            <person name="Galac M."/>
        </authorList>
    </citation>
    <scope>NUCLEOTIDE SEQUENCE [LARGE SCALE GENOMIC DNA]</scope>
    <source>
        <strain evidence="6 7">EAF2021</strain>
    </source>
</reference>
<keyword evidence="5" id="KW-0539">Nucleus</keyword>
<sequence>MTNLLAFSSDKIFTVSQKKTLLAIDQNGQLLYSKQFEQTISAITVDSSKNNIAVGVKKEGEGKKPNLFAFSIKNDSLEEFLSFELPHEAIQLLFSDYNSKYSLLALNSGDIDCIDIESKTSKTLLGSIATGTAFIIGSNILISSDRDARIRYSRFPQTYEILAFGFHHEEFISSIDFLDENHIVSGDGDGQIIKWDLNGHTTNIKQLSEAGTIIRKLVSSNSLLYAIIENDKTLYIINQDSLDIINKINLNEAPLTIAQNTKGQIFVLTVAELYELDKDKNELKPLHKIELSEEDASTYSLENQRVKCKKIIHRKDKGTEDYEIWRNPEKSPSRDD</sequence>
<dbReference type="PANTHER" id="PTHR16288">
    <property type="entry name" value="WD40 REPEAT PROTEIN 4"/>
    <property type="match status" value="1"/>
</dbReference>
<dbReference type="PANTHER" id="PTHR16288:SF0">
    <property type="entry name" value="TRNA (GUANINE-N(7)-)-METHYLTRANSFERASE NON-CATALYTIC SUBUNIT WDR4"/>
    <property type="match status" value="1"/>
</dbReference>
<evidence type="ECO:0000256" key="1">
    <source>
        <dbReference type="ARBA" id="ARBA00004123"/>
    </source>
</evidence>
<dbReference type="Proteomes" id="UP001470230">
    <property type="component" value="Unassembled WGS sequence"/>
</dbReference>
<evidence type="ECO:0000256" key="3">
    <source>
        <dbReference type="ARBA" id="ARBA00022694"/>
    </source>
</evidence>
<dbReference type="InterPro" id="IPR036322">
    <property type="entry name" value="WD40_repeat_dom_sf"/>
</dbReference>
<comment type="caution">
    <text evidence="6">The sequence shown here is derived from an EMBL/GenBank/DDBJ whole genome shotgun (WGS) entry which is preliminary data.</text>
</comment>
<dbReference type="EMBL" id="JAPFFF010000011">
    <property type="protein sequence ID" value="KAK8878502.1"/>
    <property type="molecule type" value="Genomic_DNA"/>
</dbReference>
<keyword evidence="4" id="KW-0677">Repeat</keyword>
<keyword evidence="2" id="KW-0853">WD repeat</keyword>
<organism evidence="6 7">
    <name type="scientific">Tritrichomonas musculus</name>
    <dbReference type="NCBI Taxonomy" id="1915356"/>
    <lineage>
        <taxon>Eukaryota</taxon>
        <taxon>Metamonada</taxon>
        <taxon>Parabasalia</taxon>
        <taxon>Tritrichomonadida</taxon>
        <taxon>Tritrichomonadidae</taxon>
        <taxon>Tritrichomonas</taxon>
    </lineage>
</organism>
<evidence type="ECO:0000313" key="7">
    <source>
        <dbReference type="Proteomes" id="UP001470230"/>
    </source>
</evidence>
<dbReference type="InterPro" id="IPR015943">
    <property type="entry name" value="WD40/YVTN_repeat-like_dom_sf"/>
</dbReference>
<gene>
    <name evidence="6" type="ORF">M9Y10_005277</name>
</gene>
<proteinExistence type="predicted"/>
<dbReference type="Gene3D" id="2.130.10.10">
    <property type="entry name" value="YVTN repeat-like/Quinoprotein amine dehydrogenase"/>
    <property type="match status" value="1"/>
</dbReference>
<evidence type="ECO:0000256" key="4">
    <source>
        <dbReference type="ARBA" id="ARBA00022737"/>
    </source>
</evidence>
<keyword evidence="7" id="KW-1185">Reference proteome</keyword>
<dbReference type="SUPFAM" id="SSF50978">
    <property type="entry name" value="WD40 repeat-like"/>
    <property type="match status" value="1"/>
</dbReference>